<evidence type="ECO:0000256" key="5">
    <source>
        <dbReference type="ARBA" id="ARBA00023002"/>
    </source>
</evidence>
<dbReference type="SUPFAM" id="SSF50129">
    <property type="entry name" value="GroES-like"/>
    <property type="match status" value="2"/>
</dbReference>
<feature type="domain" description="Alcohol dehydrogenase-like C-terminal" evidence="12">
    <location>
        <begin position="198"/>
        <end position="336"/>
    </location>
</feature>
<organism evidence="14 15">
    <name type="scientific">Paracoccus maritimus</name>
    <dbReference type="NCBI Taxonomy" id="2933292"/>
    <lineage>
        <taxon>Bacteria</taxon>
        <taxon>Pseudomonadati</taxon>
        <taxon>Pseudomonadota</taxon>
        <taxon>Alphaproteobacteria</taxon>
        <taxon>Rhodobacterales</taxon>
        <taxon>Paracoccaceae</taxon>
        <taxon>Paracoccus</taxon>
    </lineage>
</organism>
<dbReference type="InterPro" id="IPR002328">
    <property type="entry name" value="ADH_Zn_CS"/>
</dbReference>
<dbReference type="InterPro" id="IPR013154">
    <property type="entry name" value="ADH-like_N"/>
</dbReference>
<dbReference type="RefSeq" id="WP_260275249.1">
    <property type="nucleotide sequence ID" value="NZ_JANAVZ010000001.1"/>
</dbReference>
<dbReference type="Gene3D" id="3.40.50.720">
    <property type="entry name" value="NAD(P)-binding Rossmann-like Domain"/>
    <property type="match status" value="1"/>
</dbReference>
<comment type="catalytic activity">
    <reaction evidence="8 11">
        <text>S-(hydroxymethyl)glutathione + NAD(+) = S-formylglutathione + NADH + H(+)</text>
        <dbReference type="Rhea" id="RHEA:19985"/>
        <dbReference type="ChEBI" id="CHEBI:15378"/>
        <dbReference type="ChEBI" id="CHEBI:57540"/>
        <dbReference type="ChEBI" id="CHEBI:57688"/>
        <dbReference type="ChEBI" id="CHEBI:57945"/>
        <dbReference type="ChEBI" id="CHEBI:58758"/>
        <dbReference type="EC" id="1.1.1.284"/>
    </reaction>
</comment>
<evidence type="ECO:0000259" key="12">
    <source>
        <dbReference type="Pfam" id="PF00107"/>
    </source>
</evidence>
<dbReference type="PANTHER" id="PTHR43880">
    <property type="entry name" value="ALCOHOL DEHYDROGENASE"/>
    <property type="match status" value="1"/>
</dbReference>
<comment type="catalytic activity">
    <reaction evidence="7">
        <text>S-(hydroxymethyl)glutathione + NADP(+) = S-formylglutathione + NADPH + H(+)</text>
        <dbReference type="Rhea" id="RHEA:19981"/>
        <dbReference type="ChEBI" id="CHEBI:15378"/>
        <dbReference type="ChEBI" id="CHEBI:57688"/>
        <dbReference type="ChEBI" id="CHEBI:57783"/>
        <dbReference type="ChEBI" id="CHEBI:58349"/>
        <dbReference type="ChEBI" id="CHEBI:58758"/>
        <dbReference type="EC" id="1.1.1.284"/>
    </reaction>
</comment>
<accession>A0ABT2K614</accession>
<dbReference type="EC" id="1.1.1.284" evidence="11"/>
<keyword evidence="4 11" id="KW-0862">Zinc</keyword>
<evidence type="ECO:0000259" key="13">
    <source>
        <dbReference type="Pfam" id="PF08240"/>
    </source>
</evidence>
<dbReference type="Proteomes" id="UP001320702">
    <property type="component" value="Unassembled WGS sequence"/>
</dbReference>
<dbReference type="Pfam" id="PF00107">
    <property type="entry name" value="ADH_zinc_N"/>
    <property type="match status" value="1"/>
</dbReference>
<evidence type="ECO:0000256" key="6">
    <source>
        <dbReference type="ARBA" id="ARBA00023027"/>
    </source>
</evidence>
<comment type="similarity">
    <text evidence="2 11">Belongs to the zinc-containing alcohol dehydrogenase family. Class-III subfamily.</text>
</comment>
<keyword evidence="15" id="KW-1185">Reference proteome</keyword>
<dbReference type="PANTHER" id="PTHR43880:SF12">
    <property type="entry name" value="ALCOHOL DEHYDROGENASE CLASS-3"/>
    <property type="match status" value="1"/>
</dbReference>
<dbReference type="EMBL" id="JANAVZ010000001">
    <property type="protein sequence ID" value="MCT4331324.1"/>
    <property type="molecule type" value="Genomic_DNA"/>
</dbReference>
<dbReference type="Pfam" id="PF08240">
    <property type="entry name" value="ADH_N"/>
    <property type="match status" value="1"/>
</dbReference>
<sequence length="376" mass="40047">MKTRAAVAFEAGKPLEVMEVNLDGPKEGEVMVEIKATGICHTDEFTRSGADPEGLFPSILGHEGAGVVVEVGPGVTSVKPGDHVIPLYTPECRQCASCLSGKTNLCTAIRATQGQGLMPDGTSRFSLDDGTPIHHYMGCSTFSNFTVLPEIAVAKVREDAPFDKICYIGCGVTTGIGAVINTAKVEIGAKAVVFGLGGIGLNVIQGLRLAGADMIIGVDLNNEKKAMAERFGMTHFINPKEIDGSVVQEIVNMTKTPFDQIGGADYSFDATGSTKVMRDALECTHRGWGQSIIIGVAAAGAEISTRPFQLVTGRVWKGTAFGGARGRTDVPKIVDWYMDGKIEIDPMITHTMPLDDINKGFDLMHHGESIRSVVLY</sequence>
<evidence type="ECO:0000313" key="14">
    <source>
        <dbReference type="EMBL" id="MCT4331324.1"/>
    </source>
</evidence>
<dbReference type="NCBIfam" id="TIGR02818">
    <property type="entry name" value="adh_III_F_hyde"/>
    <property type="match status" value="1"/>
</dbReference>
<keyword evidence="3 11" id="KW-0479">Metal-binding</keyword>
<comment type="catalytic activity">
    <reaction evidence="10">
        <text>a primary alcohol + NAD(+) = an aldehyde + NADH + H(+)</text>
        <dbReference type="Rhea" id="RHEA:10736"/>
        <dbReference type="ChEBI" id="CHEBI:15378"/>
        <dbReference type="ChEBI" id="CHEBI:15734"/>
        <dbReference type="ChEBI" id="CHEBI:17478"/>
        <dbReference type="ChEBI" id="CHEBI:57540"/>
        <dbReference type="ChEBI" id="CHEBI:57945"/>
        <dbReference type="EC" id="1.1.1.1"/>
    </reaction>
</comment>
<comment type="caution">
    <text evidence="14">The sequence shown here is derived from an EMBL/GenBank/DDBJ whole genome shotgun (WGS) entry which is preliminary data.</text>
</comment>
<evidence type="ECO:0000256" key="8">
    <source>
        <dbReference type="ARBA" id="ARBA00048110"/>
    </source>
</evidence>
<evidence type="ECO:0000256" key="9">
    <source>
        <dbReference type="ARBA" id="ARBA00049164"/>
    </source>
</evidence>
<evidence type="ECO:0000313" key="15">
    <source>
        <dbReference type="Proteomes" id="UP001320702"/>
    </source>
</evidence>
<gene>
    <name evidence="14" type="ORF">MU516_00415</name>
</gene>
<dbReference type="PROSITE" id="PS00059">
    <property type="entry name" value="ADH_ZINC"/>
    <property type="match status" value="1"/>
</dbReference>
<comment type="catalytic activity">
    <reaction evidence="9">
        <text>a secondary alcohol + NAD(+) = a ketone + NADH + H(+)</text>
        <dbReference type="Rhea" id="RHEA:10740"/>
        <dbReference type="ChEBI" id="CHEBI:15378"/>
        <dbReference type="ChEBI" id="CHEBI:17087"/>
        <dbReference type="ChEBI" id="CHEBI:35681"/>
        <dbReference type="ChEBI" id="CHEBI:57540"/>
        <dbReference type="ChEBI" id="CHEBI:57945"/>
        <dbReference type="EC" id="1.1.1.1"/>
    </reaction>
</comment>
<dbReference type="SUPFAM" id="SSF51735">
    <property type="entry name" value="NAD(P)-binding Rossmann-fold domains"/>
    <property type="match status" value="1"/>
</dbReference>
<dbReference type="Gene3D" id="3.90.180.10">
    <property type="entry name" value="Medium-chain alcohol dehydrogenases, catalytic domain"/>
    <property type="match status" value="1"/>
</dbReference>
<evidence type="ECO:0000256" key="4">
    <source>
        <dbReference type="ARBA" id="ARBA00022833"/>
    </source>
</evidence>
<dbReference type="CDD" id="cd08300">
    <property type="entry name" value="alcohol_DH_class_III"/>
    <property type="match status" value="1"/>
</dbReference>
<protein>
    <recommendedName>
        <fullName evidence="11">S-(hydroxymethyl)glutathione dehydrogenase</fullName>
        <ecNumber evidence="11">1.1.1.284</ecNumber>
    </recommendedName>
</protein>
<evidence type="ECO:0000256" key="11">
    <source>
        <dbReference type="RuleBase" id="RU362016"/>
    </source>
</evidence>
<dbReference type="InterPro" id="IPR013149">
    <property type="entry name" value="ADH-like_C"/>
</dbReference>
<evidence type="ECO:0000256" key="1">
    <source>
        <dbReference type="ARBA" id="ARBA00001947"/>
    </source>
</evidence>
<dbReference type="InterPro" id="IPR036291">
    <property type="entry name" value="NAD(P)-bd_dom_sf"/>
</dbReference>
<evidence type="ECO:0000256" key="2">
    <source>
        <dbReference type="ARBA" id="ARBA00010902"/>
    </source>
</evidence>
<evidence type="ECO:0000256" key="10">
    <source>
        <dbReference type="ARBA" id="ARBA00049243"/>
    </source>
</evidence>
<keyword evidence="6 11" id="KW-0520">NAD</keyword>
<evidence type="ECO:0000256" key="3">
    <source>
        <dbReference type="ARBA" id="ARBA00022723"/>
    </source>
</evidence>
<dbReference type="InterPro" id="IPR014183">
    <property type="entry name" value="ADH_3"/>
</dbReference>
<evidence type="ECO:0000256" key="7">
    <source>
        <dbReference type="ARBA" id="ARBA00047793"/>
    </source>
</evidence>
<proteinExistence type="inferred from homology"/>
<name>A0ABT2K614_9RHOB</name>
<keyword evidence="5 11" id="KW-0560">Oxidoreductase</keyword>
<reference evidence="14 15" key="1">
    <citation type="submission" date="2022-04" db="EMBL/GenBank/DDBJ databases">
        <title>Paracoccus sp. YLB-12 draft genome sequence.</title>
        <authorList>
            <person name="Yu L."/>
        </authorList>
    </citation>
    <scope>NUCLEOTIDE SEQUENCE [LARGE SCALE GENOMIC DNA]</scope>
    <source>
        <strain evidence="14 15">YLB-12</strain>
    </source>
</reference>
<dbReference type="InterPro" id="IPR011032">
    <property type="entry name" value="GroES-like_sf"/>
</dbReference>
<comment type="cofactor">
    <cofactor evidence="1 11">
        <name>Zn(2+)</name>
        <dbReference type="ChEBI" id="CHEBI:29105"/>
    </cofactor>
</comment>
<feature type="domain" description="Alcohol dehydrogenase-like N-terminal" evidence="13">
    <location>
        <begin position="27"/>
        <end position="116"/>
    </location>
</feature>